<dbReference type="GO" id="GO:0006310">
    <property type="term" value="P:DNA recombination"/>
    <property type="evidence" value="ECO:0007669"/>
    <property type="project" value="UniProtKB-KW"/>
</dbReference>
<evidence type="ECO:0000313" key="9">
    <source>
        <dbReference type="Proteomes" id="UP001304423"/>
    </source>
</evidence>
<evidence type="ECO:0000256" key="1">
    <source>
        <dbReference type="ARBA" id="ARBA00008857"/>
    </source>
</evidence>
<dbReference type="GO" id="GO:0003677">
    <property type="term" value="F:DNA binding"/>
    <property type="evidence" value="ECO:0007669"/>
    <property type="project" value="UniProtKB-UniRule"/>
</dbReference>
<evidence type="ECO:0000256" key="2">
    <source>
        <dbReference type="ARBA" id="ARBA00022908"/>
    </source>
</evidence>
<dbReference type="InterPro" id="IPR013762">
    <property type="entry name" value="Integrase-like_cat_sf"/>
</dbReference>
<dbReference type="InterPro" id="IPR053876">
    <property type="entry name" value="Phage_int_M"/>
</dbReference>
<evidence type="ECO:0000256" key="6">
    <source>
        <dbReference type="SAM" id="MobiDB-lite"/>
    </source>
</evidence>
<dbReference type="InterPro" id="IPR044068">
    <property type="entry name" value="CB"/>
</dbReference>
<sequence length="344" mass="39028">MARPRKNPADNDLPPRVSRGRSAFEFKPAGGGTIRLCAFDAPMSEIWAAYERLLKDSKEQHDFASLVDRFFASADFNALGKRTRSDYRGYARKVVKPFGRMSPSDIQPQHIRKYMDKRGLKSTVQANREKAFMSRVFRWAYERGIVKINPCHGVRQYTETPRDRYITDKEYKAIYASADLLVRVAMEISYLCCARQGDVLALRRDQLLDEGIYIRQGKTGVKQIKAWSPRLRAAVAMSHALGTGPGVVSTFILHQSRGSRYTAAGFANHWRKAKEEAVKNYPDLNFDFTFHDLKAKGISDLEGTLQEKQQISGHKNIRQTATYDRKIKVVPAVDGQSKVNKDSG</sequence>
<accession>A0AAX4EXA5</accession>
<dbReference type="PROSITE" id="PS51900">
    <property type="entry name" value="CB"/>
    <property type="match status" value="1"/>
</dbReference>
<evidence type="ECO:0000256" key="3">
    <source>
        <dbReference type="ARBA" id="ARBA00023125"/>
    </source>
</evidence>
<comment type="similarity">
    <text evidence="1">Belongs to the 'phage' integrase family.</text>
</comment>
<feature type="region of interest" description="Disordered" evidence="6">
    <location>
        <begin position="1"/>
        <end position="24"/>
    </location>
</feature>
<evidence type="ECO:0000259" key="7">
    <source>
        <dbReference type="PROSITE" id="PS51900"/>
    </source>
</evidence>
<dbReference type="InterPro" id="IPR011010">
    <property type="entry name" value="DNA_brk_join_enz"/>
</dbReference>
<evidence type="ECO:0000256" key="4">
    <source>
        <dbReference type="ARBA" id="ARBA00023172"/>
    </source>
</evidence>
<keyword evidence="3 5" id="KW-0238">DNA-binding</keyword>
<evidence type="ECO:0000313" key="8">
    <source>
        <dbReference type="EMBL" id="WOA52069.1"/>
    </source>
</evidence>
<dbReference type="AlphaFoldDB" id="A0AAX4EXA5"/>
<keyword evidence="4" id="KW-0233">DNA recombination</keyword>
<dbReference type="InterPro" id="IPR050090">
    <property type="entry name" value="Tyrosine_recombinase_XerCD"/>
</dbReference>
<dbReference type="Gene3D" id="1.10.443.10">
    <property type="entry name" value="Intergrase catalytic core"/>
    <property type="match status" value="1"/>
</dbReference>
<dbReference type="EMBL" id="CP136339">
    <property type="protein sequence ID" value="WOA52069.1"/>
    <property type="molecule type" value="Genomic_DNA"/>
</dbReference>
<dbReference type="InterPro" id="IPR010998">
    <property type="entry name" value="Integrase_recombinase_N"/>
</dbReference>
<name>A0AAX4EXA5_9GAMM</name>
<dbReference type="GO" id="GO:0015074">
    <property type="term" value="P:DNA integration"/>
    <property type="evidence" value="ECO:0007669"/>
    <property type="project" value="UniProtKB-KW"/>
</dbReference>
<dbReference type="Gene3D" id="1.10.150.130">
    <property type="match status" value="1"/>
</dbReference>
<proteinExistence type="inferred from homology"/>
<protein>
    <submittedName>
        <fullName evidence="8">Tyrosine-type recombinase/integrase</fullName>
    </submittedName>
</protein>
<reference evidence="8" key="1">
    <citation type="submission" date="2023-10" db="EMBL/GenBank/DDBJ databases">
        <title>Clonality and diversity in the soft rot Dickeya solani phytopathogen.</title>
        <authorList>
            <person name="Pedron J."/>
            <person name="Van Gijsegem F."/>
            <person name="Portier P."/>
            <person name="Taghouti G."/>
        </authorList>
    </citation>
    <scope>NUCLEOTIDE SEQUENCE</scope>
    <source>
        <strain evidence="8">CFBP5647</strain>
    </source>
</reference>
<evidence type="ECO:0000256" key="5">
    <source>
        <dbReference type="PROSITE-ProRule" id="PRU01248"/>
    </source>
</evidence>
<feature type="domain" description="Core-binding (CB)" evidence="7">
    <location>
        <begin position="61"/>
        <end position="141"/>
    </location>
</feature>
<gene>
    <name evidence="8" type="ORF">RXA29_19655</name>
</gene>
<keyword evidence="2" id="KW-0229">DNA integration</keyword>
<dbReference type="RefSeq" id="WP_316392538.1">
    <property type="nucleotide sequence ID" value="NZ_CP136339.1"/>
</dbReference>
<dbReference type="InterPro" id="IPR002104">
    <property type="entry name" value="Integrase_catalytic"/>
</dbReference>
<dbReference type="PANTHER" id="PTHR30349:SF41">
    <property type="entry name" value="INTEGRASE_RECOMBINASE PROTEIN MJ0367-RELATED"/>
    <property type="match status" value="1"/>
</dbReference>
<dbReference type="Proteomes" id="UP001304423">
    <property type="component" value="Chromosome"/>
</dbReference>
<organism evidence="8 9">
    <name type="scientific">Dickeya solani</name>
    <dbReference type="NCBI Taxonomy" id="1089444"/>
    <lineage>
        <taxon>Bacteria</taxon>
        <taxon>Pseudomonadati</taxon>
        <taxon>Pseudomonadota</taxon>
        <taxon>Gammaproteobacteria</taxon>
        <taxon>Enterobacterales</taxon>
        <taxon>Pectobacteriaceae</taxon>
        <taxon>Dickeya</taxon>
    </lineage>
</organism>
<dbReference type="Pfam" id="PF00589">
    <property type="entry name" value="Phage_integrase"/>
    <property type="match status" value="1"/>
</dbReference>
<dbReference type="PANTHER" id="PTHR30349">
    <property type="entry name" value="PHAGE INTEGRASE-RELATED"/>
    <property type="match status" value="1"/>
</dbReference>
<dbReference type="Pfam" id="PF22022">
    <property type="entry name" value="Phage_int_M"/>
    <property type="match status" value="1"/>
</dbReference>
<dbReference type="SUPFAM" id="SSF56349">
    <property type="entry name" value="DNA breaking-rejoining enzymes"/>
    <property type="match status" value="1"/>
</dbReference>